<keyword evidence="2" id="KW-1185">Reference proteome</keyword>
<protein>
    <submittedName>
        <fullName evidence="1">Uncharacterized protein</fullName>
    </submittedName>
</protein>
<name>A0A1Q9EG09_SYMMI</name>
<dbReference type="EMBL" id="LSRX01000161">
    <property type="protein sequence ID" value="OLQ06372.1"/>
    <property type="molecule type" value="Genomic_DNA"/>
</dbReference>
<organism evidence="1 2">
    <name type="scientific">Symbiodinium microadriaticum</name>
    <name type="common">Dinoflagellate</name>
    <name type="synonym">Zooxanthella microadriatica</name>
    <dbReference type="NCBI Taxonomy" id="2951"/>
    <lineage>
        <taxon>Eukaryota</taxon>
        <taxon>Sar</taxon>
        <taxon>Alveolata</taxon>
        <taxon>Dinophyceae</taxon>
        <taxon>Suessiales</taxon>
        <taxon>Symbiodiniaceae</taxon>
        <taxon>Symbiodinium</taxon>
    </lineage>
</organism>
<evidence type="ECO:0000313" key="2">
    <source>
        <dbReference type="Proteomes" id="UP000186817"/>
    </source>
</evidence>
<evidence type="ECO:0000313" key="1">
    <source>
        <dbReference type="EMBL" id="OLQ06372.1"/>
    </source>
</evidence>
<dbReference type="Proteomes" id="UP000186817">
    <property type="component" value="Unassembled WGS sequence"/>
</dbReference>
<sequence>MSPDDMDLVHKAVVIESVMLRIMYTVVSVSAQLYLSEAAQAFQSRLAGATREFDPDVHKGTKGETLKGPLTTQYWVMGQVVKTSQVHKAVVIESVMLRIMYTVVSVSAQLYLSEAAQAAAQPAAVDDLTPGEQNRLLPK</sequence>
<accession>A0A1Q9EG09</accession>
<comment type="caution">
    <text evidence="1">The sequence shown here is derived from an EMBL/GenBank/DDBJ whole genome shotgun (WGS) entry which is preliminary data.</text>
</comment>
<gene>
    <name evidence="1" type="ORF">AK812_SmicGene10325</name>
</gene>
<reference evidence="1 2" key="1">
    <citation type="submission" date="2016-02" db="EMBL/GenBank/DDBJ databases">
        <title>Genome analysis of coral dinoflagellate symbionts highlights evolutionary adaptations to a symbiotic lifestyle.</title>
        <authorList>
            <person name="Aranda M."/>
            <person name="Li Y."/>
            <person name="Liew Y.J."/>
            <person name="Baumgarten S."/>
            <person name="Simakov O."/>
            <person name="Wilson M."/>
            <person name="Piel J."/>
            <person name="Ashoor H."/>
            <person name="Bougouffa S."/>
            <person name="Bajic V.B."/>
            <person name="Ryu T."/>
            <person name="Ravasi T."/>
            <person name="Bayer T."/>
            <person name="Micklem G."/>
            <person name="Kim H."/>
            <person name="Bhak J."/>
            <person name="Lajeunesse T.C."/>
            <person name="Voolstra C.R."/>
        </authorList>
    </citation>
    <scope>NUCLEOTIDE SEQUENCE [LARGE SCALE GENOMIC DNA]</scope>
    <source>
        <strain evidence="1 2">CCMP2467</strain>
    </source>
</reference>
<dbReference type="AlphaFoldDB" id="A0A1Q9EG09"/>
<proteinExistence type="predicted"/>